<dbReference type="FunFam" id="1.20.1280.290:FF:000006">
    <property type="entry name" value="mannose-P-dolichol utilization defect 1 protein"/>
    <property type="match status" value="1"/>
</dbReference>
<keyword evidence="12" id="KW-1185">Reference proteome</keyword>
<sequence>MESLEQTLRSILSPITQNLPAPIQDAATQLLGDSCYRSLVHNLTITDSVCMKLAVSKALGIAIVGASSVVKVPQIIKLINSGSAEGVSFIGYLLETASFMISLVYNVRNKFPFSSFGETAFIVIQNIAILFLVLEYSGRGQMGTAMIAGLAGVGFLLFNSNIVNMELLQYLQAGAGAVGALSKLPQIIAIFREGGTGQLSAFTVFSYLFGSMSRIFTTLQEVPDKLILYSFIAGFALNVVLALQMVLYWNAPASKSTTEHKLTPAGKREVKAPIESAAETVKAQATGSEKKSSPSTRRRG</sequence>
<dbReference type="PANTHER" id="PTHR12226:SF2">
    <property type="entry name" value="MANNOSE-P-DOLICHOL UTILIZATION DEFECT 1 PROTEIN"/>
    <property type="match status" value="1"/>
</dbReference>
<protein>
    <recommendedName>
        <fullName evidence="8">Mannose-P-dolichol utilization defect 1 protein homolog</fullName>
    </recommendedName>
</protein>
<keyword evidence="2" id="KW-0813">Transport</keyword>
<comment type="similarity">
    <text evidence="7 8">Belongs to the MPDU1 (TC 2.A.43.3) family.</text>
</comment>
<feature type="transmembrane region" description="Helical" evidence="10">
    <location>
        <begin position="142"/>
        <end position="158"/>
    </location>
</feature>
<evidence type="ECO:0000256" key="1">
    <source>
        <dbReference type="ARBA" id="ARBA00004141"/>
    </source>
</evidence>
<proteinExistence type="inferred from homology"/>
<dbReference type="InterPro" id="IPR006603">
    <property type="entry name" value="PQ-loop_rpt"/>
</dbReference>
<gene>
    <name evidence="11" type="ORF">WHR41_03203</name>
</gene>
<evidence type="ECO:0000313" key="12">
    <source>
        <dbReference type="Proteomes" id="UP000803884"/>
    </source>
</evidence>
<dbReference type="Proteomes" id="UP000803884">
    <property type="component" value="Unassembled WGS sequence"/>
</dbReference>
<dbReference type="Pfam" id="PF04193">
    <property type="entry name" value="PQ-loop"/>
    <property type="match status" value="2"/>
</dbReference>
<evidence type="ECO:0000256" key="8">
    <source>
        <dbReference type="PIRNR" id="PIRNR023381"/>
    </source>
</evidence>
<dbReference type="Gene3D" id="1.20.1280.290">
    <property type="match status" value="2"/>
</dbReference>
<feature type="transmembrane region" description="Helical" evidence="10">
    <location>
        <begin position="228"/>
        <end position="249"/>
    </location>
</feature>
<dbReference type="PANTHER" id="PTHR12226">
    <property type="entry name" value="MANNOSE-P-DOLICHOL UTILIZATION DEFECT 1 LEC35 -RELATED"/>
    <property type="match status" value="1"/>
</dbReference>
<keyword evidence="5 8" id="KW-1133">Transmembrane helix</keyword>
<feature type="transmembrane region" description="Helical" evidence="10">
    <location>
        <begin position="119"/>
        <end position="136"/>
    </location>
</feature>
<reference evidence="11 12" key="1">
    <citation type="journal article" date="2020" name="Microbiol. Resour. Announc.">
        <title>Draft Genome Sequence of a Cladosporium Species Isolated from the Mesophotic Ascidian Didemnum maculosum.</title>
        <authorList>
            <person name="Gioti A."/>
            <person name="Siaperas R."/>
            <person name="Nikolaivits E."/>
            <person name="Le Goff G."/>
            <person name="Ouazzani J."/>
            <person name="Kotoulas G."/>
            <person name="Topakas E."/>
        </authorList>
    </citation>
    <scope>NUCLEOTIDE SEQUENCE [LARGE SCALE GENOMIC DNA]</scope>
    <source>
        <strain evidence="11 12">TM138-S3</strain>
    </source>
</reference>
<evidence type="ECO:0000256" key="5">
    <source>
        <dbReference type="ARBA" id="ARBA00022989"/>
    </source>
</evidence>
<dbReference type="GO" id="GO:0016020">
    <property type="term" value="C:membrane"/>
    <property type="evidence" value="ECO:0007669"/>
    <property type="project" value="UniProtKB-SubCell"/>
</dbReference>
<evidence type="ECO:0000256" key="2">
    <source>
        <dbReference type="ARBA" id="ARBA00022448"/>
    </source>
</evidence>
<evidence type="ECO:0000256" key="7">
    <source>
        <dbReference type="ARBA" id="ARBA00038475"/>
    </source>
</evidence>
<dbReference type="EMBL" id="JAAQHG020000008">
    <property type="protein sequence ID" value="KAL1588167.1"/>
    <property type="molecule type" value="Genomic_DNA"/>
</dbReference>
<evidence type="ECO:0000256" key="9">
    <source>
        <dbReference type="SAM" id="MobiDB-lite"/>
    </source>
</evidence>
<name>A0AB34KVX7_9PEZI</name>
<keyword evidence="4" id="KW-0677">Repeat</keyword>
<organism evidence="11 12">
    <name type="scientific">Cladosporium halotolerans</name>
    <dbReference type="NCBI Taxonomy" id="1052096"/>
    <lineage>
        <taxon>Eukaryota</taxon>
        <taxon>Fungi</taxon>
        <taxon>Dikarya</taxon>
        <taxon>Ascomycota</taxon>
        <taxon>Pezizomycotina</taxon>
        <taxon>Dothideomycetes</taxon>
        <taxon>Dothideomycetidae</taxon>
        <taxon>Cladosporiales</taxon>
        <taxon>Cladosporiaceae</taxon>
        <taxon>Cladosporium</taxon>
    </lineage>
</organism>
<dbReference type="SMART" id="SM00679">
    <property type="entry name" value="CTNS"/>
    <property type="match status" value="2"/>
</dbReference>
<evidence type="ECO:0000256" key="10">
    <source>
        <dbReference type="SAM" id="Phobius"/>
    </source>
</evidence>
<evidence type="ECO:0000256" key="3">
    <source>
        <dbReference type="ARBA" id="ARBA00022692"/>
    </source>
</evidence>
<dbReference type="InterPro" id="IPR016817">
    <property type="entry name" value="MannP-dilichol_defect-1"/>
</dbReference>
<keyword evidence="6 8" id="KW-0472">Membrane</keyword>
<evidence type="ECO:0000256" key="6">
    <source>
        <dbReference type="ARBA" id="ARBA00023136"/>
    </source>
</evidence>
<feature type="region of interest" description="Disordered" evidence="9">
    <location>
        <begin position="280"/>
        <end position="300"/>
    </location>
</feature>
<accession>A0AB34KVX7</accession>
<evidence type="ECO:0000313" key="11">
    <source>
        <dbReference type="EMBL" id="KAL1588167.1"/>
    </source>
</evidence>
<dbReference type="GeneID" id="96004647"/>
<dbReference type="RefSeq" id="XP_069231272.1">
    <property type="nucleotide sequence ID" value="XM_069371809.1"/>
</dbReference>
<comment type="caution">
    <text evidence="11">The sequence shown here is derived from an EMBL/GenBank/DDBJ whole genome shotgun (WGS) entry which is preliminary data.</text>
</comment>
<dbReference type="AlphaFoldDB" id="A0AB34KVX7"/>
<evidence type="ECO:0000256" key="4">
    <source>
        <dbReference type="ARBA" id="ARBA00022737"/>
    </source>
</evidence>
<dbReference type="PIRSF" id="PIRSF023381">
    <property type="entry name" value="MannP-dilichol_defect-1p"/>
    <property type="match status" value="1"/>
</dbReference>
<feature type="transmembrane region" description="Helical" evidence="10">
    <location>
        <begin position="89"/>
        <end position="107"/>
    </location>
</feature>
<keyword evidence="3 8" id="KW-0812">Transmembrane</keyword>
<comment type="subcellular location">
    <subcellularLocation>
        <location evidence="1 8">Membrane</location>
        <topology evidence="1 8">Multi-pass membrane protein</topology>
    </subcellularLocation>
</comment>